<reference evidence="2" key="1">
    <citation type="journal article" date="2015" name="Nature">
        <title>Complex archaea that bridge the gap between prokaryotes and eukaryotes.</title>
        <authorList>
            <person name="Spang A."/>
            <person name="Saw J.H."/>
            <person name="Jorgensen S.L."/>
            <person name="Zaremba-Niedzwiedzka K."/>
            <person name="Martijn J."/>
            <person name="Lind A.E."/>
            <person name="van Eijk R."/>
            <person name="Schleper C."/>
            <person name="Guy L."/>
            <person name="Ettema T.J."/>
        </authorList>
    </citation>
    <scope>NUCLEOTIDE SEQUENCE</scope>
</reference>
<comment type="caution">
    <text evidence="2">The sequence shown here is derived from an EMBL/GenBank/DDBJ whole genome shotgun (WGS) entry which is preliminary data.</text>
</comment>
<protein>
    <submittedName>
        <fullName evidence="2">Uncharacterized protein</fullName>
    </submittedName>
</protein>
<organism evidence="2">
    <name type="scientific">marine sediment metagenome</name>
    <dbReference type="NCBI Taxonomy" id="412755"/>
    <lineage>
        <taxon>unclassified sequences</taxon>
        <taxon>metagenomes</taxon>
        <taxon>ecological metagenomes</taxon>
    </lineage>
</organism>
<dbReference type="AlphaFoldDB" id="A0A0F8YT39"/>
<gene>
    <name evidence="2" type="ORF">LCGC14_3117640</name>
</gene>
<evidence type="ECO:0000256" key="1">
    <source>
        <dbReference type="SAM" id="MobiDB-lite"/>
    </source>
</evidence>
<proteinExistence type="predicted"/>
<evidence type="ECO:0000313" key="2">
    <source>
        <dbReference type="EMBL" id="KKK51171.1"/>
    </source>
</evidence>
<sequence length="342" mass="38376">NSTTQHQVDFNEDTGDVTDTWSGGQKVGDSSTKITDLVEALGNLYPCKEDNLYEFGIEAESRPVIPFIGRGKIDADNGKGSFAFGDEIIYMTKGDLWRYRIGRGALPIGLNTIRSWREIAALNTPKDGRPTFGISVGEYWYYLQNIGEESYLIQARKRREGDPPGHELIQHTVLKIPLSKGLGVDSRNQLWIKGASSSVARRDIRVIELANDGSLDTKDRKGQADEPHDIFFDERNPGRPQDQVQLRRYTVEIEGDWDATTALQLRIYRDSGLTSALMGSAITASGVTTRNWTVGTNDTCYRFRPYLRLATNSSYTPKNSQPDILRVIIGIRFPEIIRIVVN</sequence>
<feature type="region of interest" description="Disordered" evidence="1">
    <location>
        <begin position="216"/>
        <end position="237"/>
    </location>
</feature>
<accession>A0A0F8YT39</accession>
<feature type="non-terminal residue" evidence="2">
    <location>
        <position position="342"/>
    </location>
</feature>
<name>A0A0F8YT39_9ZZZZ</name>
<dbReference type="EMBL" id="LAZR01067646">
    <property type="protein sequence ID" value="KKK51171.1"/>
    <property type="molecule type" value="Genomic_DNA"/>
</dbReference>
<feature type="non-terminal residue" evidence="2">
    <location>
        <position position="1"/>
    </location>
</feature>